<accession>A0A1F7WMP2</accession>
<dbReference type="GO" id="GO:0008883">
    <property type="term" value="F:glutamyl-tRNA reductase activity"/>
    <property type="evidence" value="ECO:0007669"/>
    <property type="project" value="UniProtKB-UniRule"/>
</dbReference>
<feature type="binding site" evidence="9 11">
    <location>
        <position position="118"/>
    </location>
    <ligand>
        <name>substrate</name>
    </ligand>
</feature>
<dbReference type="EMBL" id="MGFH01000180">
    <property type="protein sequence ID" value="OGM03275.1"/>
    <property type="molecule type" value="Genomic_DNA"/>
</dbReference>
<keyword evidence="4 9" id="KW-0521">NADP</keyword>
<dbReference type="InterPro" id="IPR006151">
    <property type="entry name" value="Shikm_DH/Glu-tRNA_Rdtase"/>
</dbReference>
<dbReference type="Gene3D" id="3.30.460.30">
    <property type="entry name" value="Glutamyl-tRNA reductase, N-terminal domain"/>
    <property type="match status" value="1"/>
</dbReference>
<dbReference type="InterPro" id="IPR015896">
    <property type="entry name" value="4pyrrol_synth_GluRdtase_dimer"/>
</dbReference>
<feature type="binding site" evidence="9 12">
    <location>
        <begin position="187"/>
        <end position="192"/>
    </location>
    <ligand>
        <name>NADP(+)</name>
        <dbReference type="ChEBI" id="CHEBI:58349"/>
    </ligand>
</feature>
<dbReference type="Pfam" id="PF00745">
    <property type="entry name" value="GlutR_dimer"/>
    <property type="match status" value="1"/>
</dbReference>
<dbReference type="Pfam" id="PF01488">
    <property type="entry name" value="Shikimate_DH"/>
    <property type="match status" value="1"/>
</dbReference>
<evidence type="ECO:0000313" key="17">
    <source>
        <dbReference type="EMBL" id="OGM03275.1"/>
    </source>
</evidence>
<evidence type="ECO:0000256" key="13">
    <source>
        <dbReference type="RuleBase" id="RU000584"/>
    </source>
</evidence>
<comment type="similarity">
    <text evidence="2 9 13">Belongs to the glutamyl-tRNA reductase family.</text>
</comment>
<dbReference type="STRING" id="1817813.A2008_12295"/>
<dbReference type="PANTHER" id="PTHR43013:SF1">
    <property type="entry name" value="GLUTAMYL-TRNA REDUCTASE"/>
    <property type="match status" value="1"/>
</dbReference>
<evidence type="ECO:0000259" key="16">
    <source>
        <dbReference type="Pfam" id="PF05201"/>
    </source>
</evidence>
<gene>
    <name evidence="9" type="primary">hemA</name>
    <name evidence="17" type="ORF">A2008_12295</name>
</gene>
<comment type="domain">
    <text evidence="9">Possesses an unusual extended V-shaped dimeric structure with each monomer consisting of three distinct domains arranged along a curved 'spinal' alpha-helix. The N-terminal catalytic domain specifically recognizes the glutamate moiety of the substrate. The second domain is the NADPH-binding domain, and the third C-terminal domain is responsible for dimerization.</text>
</comment>
<evidence type="ECO:0000256" key="7">
    <source>
        <dbReference type="ARBA" id="ARBA00047464"/>
    </source>
</evidence>
<evidence type="ECO:0000256" key="8">
    <source>
        <dbReference type="ARBA" id="ARBA00068659"/>
    </source>
</evidence>
<dbReference type="Proteomes" id="UP000178735">
    <property type="component" value="Unassembled WGS sequence"/>
</dbReference>
<dbReference type="HAMAP" id="MF_00087">
    <property type="entry name" value="Glu_tRNA_reductase"/>
    <property type="match status" value="1"/>
</dbReference>
<feature type="active site" description="Nucleophile" evidence="9 10">
    <location>
        <position position="49"/>
    </location>
</feature>
<evidence type="ECO:0000256" key="2">
    <source>
        <dbReference type="ARBA" id="ARBA00005916"/>
    </source>
</evidence>
<dbReference type="Pfam" id="PF05201">
    <property type="entry name" value="GlutR_N"/>
    <property type="match status" value="1"/>
</dbReference>
<comment type="pathway">
    <text evidence="1 9 13">Porphyrin-containing compound metabolism; protoporphyrin-IX biosynthesis; 5-aminolevulinate from L-glutamyl-tRNA(Glu): step 1/2.</text>
</comment>
<dbReference type="FunFam" id="3.30.460.30:FF:000001">
    <property type="entry name" value="Glutamyl-tRNA reductase"/>
    <property type="match status" value="1"/>
</dbReference>
<dbReference type="InterPro" id="IPR015895">
    <property type="entry name" value="4pyrrol_synth_GluRdtase_N"/>
</dbReference>
<dbReference type="EC" id="1.2.1.70" evidence="3 9"/>
<dbReference type="NCBIfam" id="TIGR01035">
    <property type="entry name" value="hemA"/>
    <property type="match status" value="1"/>
</dbReference>
<comment type="caution">
    <text evidence="9">Lacks conserved residue(s) required for the propagation of feature annotation.</text>
</comment>
<evidence type="ECO:0000313" key="18">
    <source>
        <dbReference type="Proteomes" id="UP000178735"/>
    </source>
</evidence>
<evidence type="ECO:0000256" key="12">
    <source>
        <dbReference type="PIRSR" id="PIRSR000445-3"/>
    </source>
</evidence>
<organism evidence="17 18">
    <name type="scientific">Candidatus Wallbacteria bacterium GWC2_49_35</name>
    <dbReference type="NCBI Taxonomy" id="1817813"/>
    <lineage>
        <taxon>Bacteria</taxon>
        <taxon>Candidatus Walliibacteriota</taxon>
    </lineage>
</organism>
<evidence type="ECO:0000256" key="10">
    <source>
        <dbReference type="PIRSR" id="PIRSR000445-1"/>
    </source>
</evidence>
<dbReference type="CDD" id="cd05213">
    <property type="entry name" value="NAD_bind_Glutamyl_tRNA_reduct"/>
    <property type="match status" value="1"/>
</dbReference>
<evidence type="ECO:0000259" key="15">
    <source>
        <dbReference type="Pfam" id="PF01488"/>
    </source>
</evidence>
<feature type="binding site" evidence="9 11">
    <location>
        <position position="107"/>
    </location>
    <ligand>
        <name>substrate</name>
    </ligand>
</feature>
<dbReference type="AlphaFoldDB" id="A0A1F7WMP2"/>
<feature type="domain" description="Quinate/shikimate 5-dehydrogenase/glutamyl-tRNA reductase" evidence="15">
    <location>
        <begin position="172"/>
        <end position="303"/>
    </location>
</feature>
<evidence type="ECO:0000259" key="14">
    <source>
        <dbReference type="Pfam" id="PF00745"/>
    </source>
</evidence>
<dbReference type="InterPro" id="IPR036291">
    <property type="entry name" value="NAD(P)-bd_dom_sf"/>
</dbReference>
<name>A0A1F7WMP2_9BACT</name>
<dbReference type="SUPFAM" id="SSF69075">
    <property type="entry name" value="Glutamyl tRNA-reductase dimerization domain"/>
    <property type="match status" value="1"/>
</dbReference>
<dbReference type="UniPathway" id="UPA00251">
    <property type="reaction ID" value="UER00316"/>
</dbReference>
<dbReference type="PIRSF" id="PIRSF000445">
    <property type="entry name" value="4pyrrol_synth_GluRdtase"/>
    <property type="match status" value="1"/>
</dbReference>
<comment type="function">
    <text evidence="9">Catalyzes the NADPH-dependent reduction of glutamyl-tRNA(Glu) to glutamate 1-semialdehyde (GSA).</text>
</comment>
<dbReference type="SUPFAM" id="SSF51735">
    <property type="entry name" value="NAD(P)-binding Rossmann-fold domains"/>
    <property type="match status" value="1"/>
</dbReference>
<comment type="caution">
    <text evidence="17">The sequence shown here is derived from an EMBL/GenBank/DDBJ whole genome shotgun (WGS) entry which is preliminary data.</text>
</comment>
<sequence length="428" mass="46715">MLCVIGLNYKNSSIEEREKFAVQKPEIGFTARRFFDTLNLNECVLLSTCNRFELYCALGAKNRAKSVAAGIIDYFKAGFGPDDERFYVLFGEDAARQLFKVASGLDSMIIGEPQILSQVKHAYSSASEVKTTGYLMNKLFHQAIKIGKAARSETAISRSSVSVSGAAVAAVKKERGGLSKLSALLIGSGETAELALECLIKGGVRKSAVISRTLEHAEALALKYGATAYELTSLYERVRDYDIVISSTDSPHYIIGYEKYAAAGSSRSKGSQIIIDLAVPRDVDPRVSEIDGVSLYNIDDLAVITVSAVSERKKEAAKVAKIIDAEASVFLDWYEGRPVKPFIEKFRAGIEKTVEAEIDKFTKKLPAGASVPEKSLNALKQAIINRICDGPISRARNCPDKSRIHDCILNFECFFDPGCGTRCGGRKK</sequence>
<protein>
    <recommendedName>
        <fullName evidence="8 9">Glutamyl-tRNA reductase</fullName>
        <shortName evidence="9">GluTR</shortName>
        <ecNumber evidence="3 9">1.2.1.70</ecNumber>
    </recommendedName>
</protein>
<evidence type="ECO:0000256" key="5">
    <source>
        <dbReference type="ARBA" id="ARBA00023002"/>
    </source>
</evidence>
<dbReference type="GO" id="GO:0050661">
    <property type="term" value="F:NADP binding"/>
    <property type="evidence" value="ECO:0007669"/>
    <property type="project" value="InterPro"/>
</dbReference>
<evidence type="ECO:0000256" key="6">
    <source>
        <dbReference type="ARBA" id="ARBA00023244"/>
    </source>
</evidence>
<dbReference type="FunFam" id="3.40.50.720:FF:000031">
    <property type="entry name" value="Glutamyl-tRNA reductase"/>
    <property type="match status" value="1"/>
</dbReference>
<evidence type="ECO:0000256" key="3">
    <source>
        <dbReference type="ARBA" id="ARBA00012970"/>
    </source>
</evidence>
<dbReference type="InterPro" id="IPR000343">
    <property type="entry name" value="4pyrrol_synth_GluRdtase"/>
</dbReference>
<feature type="domain" description="Tetrapyrrole biosynthesis glutamyl-tRNA reductase dimerisation" evidence="14">
    <location>
        <begin position="319"/>
        <end position="402"/>
    </location>
</feature>
<evidence type="ECO:0000256" key="1">
    <source>
        <dbReference type="ARBA" id="ARBA00005059"/>
    </source>
</evidence>
<feature type="binding site" evidence="9 11">
    <location>
        <begin position="48"/>
        <end position="51"/>
    </location>
    <ligand>
        <name>substrate</name>
    </ligand>
</feature>
<comment type="subunit">
    <text evidence="9">Homodimer.</text>
</comment>
<dbReference type="Gene3D" id="3.40.50.720">
    <property type="entry name" value="NAD(P)-binding Rossmann-like Domain"/>
    <property type="match status" value="1"/>
</dbReference>
<comment type="miscellaneous">
    <text evidence="9">During catalysis, the active site Cys acts as a nucleophile attacking the alpha-carbonyl group of tRNA-bound glutamate with the formation of a thioester intermediate between enzyme and glutamate, and the concomitant release of tRNA(Glu). The thioester intermediate is finally reduced by direct hydride transfer from NADPH, to form the product GSA.</text>
</comment>
<comment type="catalytic activity">
    <reaction evidence="7 9 13">
        <text>(S)-4-amino-5-oxopentanoate + tRNA(Glu) + NADP(+) = L-glutamyl-tRNA(Glu) + NADPH + H(+)</text>
        <dbReference type="Rhea" id="RHEA:12344"/>
        <dbReference type="Rhea" id="RHEA-COMP:9663"/>
        <dbReference type="Rhea" id="RHEA-COMP:9680"/>
        <dbReference type="ChEBI" id="CHEBI:15378"/>
        <dbReference type="ChEBI" id="CHEBI:57501"/>
        <dbReference type="ChEBI" id="CHEBI:57783"/>
        <dbReference type="ChEBI" id="CHEBI:58349"/>
        <dbReference type="ChEBI" id="CHEBI:78442"/>
        <dbReference type="ChEBI" id="CHEBI:78520"/>
        <dbReference type="EC" id="1.2.1.70"/>
    </reaction>
</comment>
<dbReference type="SUPFAM" id="SSF69742">
    <property type="entry name" value="Glutamyl tRNA-reductase catalytic, N-terminal domain"/>
    <property type="match status" value="1"/>
</dbReference>
<keyword evidence="5 9" id="KW-0560">Oxidoreductase</keyword>
<feature type="domain" description="Glutamyl-tRNA reductase N-terminal" evidence="16">
    <location>
        <begin position="5"/>
        <end position="154"/>
    </location>
</feature>
<dbReference type="PANTHER" id="PTHR43013">
    <property type="entry name" value="GLUTAMYL-TRNA REDUCTASE"/>
    <property type="match status" value="1"/>
</dbReference>
<dbReference type="InterPro" id="IPR036343">
    <property type="entry name" value="GluRdtase_N_sf"/>
</dbReference>
<reference evidence="17 18" key="1">
    <citation type="journal article" date="2016" name="Nat. Commun.">
        <title>Thousands of microbial genomes shed light on interconnected biogeochemical processes in an aquifer system.</title>
        <authorList>
            <person name="Anantharaman K."/>
            <person name="Brown C.T."/>
            <person name="Hug L.A."/>
            <person name="Sharon I."/>
            <person name="Castelle C.J."/>
            <person name="Probst A.J."/>
            <person name="Thomas B.C."/>
            <person name="Singh A."/>
            <person name="Wilkins M.J."/>
            <person name="Karaoz U."/>
            <person name="Brodie E.L."/>
            <person name="Williams K.H."/>
            <person name="Hubbard S.S."/>
            <person name="Banfield J.F."/>
        </authorList>
    </citation>
    <scope>NUCLEOTIDE SEQUENCE [LARGE SCALE GENOMIC DNA]</scope>
</reference>
<evidence type="ECO:0000256" key="11">
    <source>
        <dbReference type="PIRSR" id="PIRSR000445-2"/>
    </source>
</evidence>
<dbReference type="GO" id="GO:0019353">
    <property type="term" value="P:protoporphyrinogen IX biosynthetic process from glutamate"/>
    <property type="evidence" value="ECO:0007669"/>
    <property type="project" value="TreeGrafter"/>
</dbReference>
<dbReference type="InterPro" id="IPR036453">
    <property type="entry name" value="GluRdtase_dimer_dom_sf"/>
</dbReference>
<keyword evidence="6 9" id="KW-0627">Porphyrin biosynthesis</keyword>
<proteinExistence type="inferred from homology"/>
<evidence type="ECO:0000256" key="9">
    <source>
        <dbReference type="HAMAP-Rule" id="MF_00087"/>
    </source>
</evidence>
<evidence type="ECO:0000256" key="4">
    <source>
        <dbReference type="ARBA" id="ARBA00022857"/>
    </source>
</evidence>
<feature type="binding site" evidence="9 11">
    <location>
        <begin position="112"/>
        <end position="114"/>
    </location>
    <ligand>
        <name>substrate</name>
    </ligand>
</feature>